<keyword evidence="2" id="KW-0238">DNA-binding</keyword>
<dbReference type="Pfam" id="PF12833">
    <property type="entry name" value="HTH_18"/>
    <property type="match status" value="1"/>
</dbReference>
<evidence type="ECO:0000256" key="2">
    <source>
        <dbReference type="ARBA" id="ARBA00023125"/>
    </source>
</evidence>
<keyword evidence="8" id="KW-1185">Reference proteome</keyword>
<organism evidence="6 7">
    <name type="scientific">Flavobacterium granuli</name>
    <dbReference type="NCBI Taxonomy" id="280093"/>
    <lineage>
        <taxon>Bacteria</taxon>
        <taxon>Pseudomonadati</taxon>
        <taxon>Bacteroidota</taxon>
        <taxon>Flavobacteriia</taxon>
        <taxon>Flavobacteriales</taxon>
        <taxon>Flavobacteriaceae</taxon>
        <taxon>Flavobacterium</taxon>
    </lineage>
</organism>
<dbReference type="InterPro" id="IPR013096">
    <property type="entry name" value="Cupin_2"/>
</dbReference>
<dbReference type="PANTHER" id="PTHR43280:SF32">
    <property type="entry name" value="TRANSCRIPTIONAL REGULATORY PROTEIN"/>
    <property type="match status" value="1"/>
</dbReference>
<dbReference type="Proteomes" id="UP000237771">
    <property type="component" value="Unassembled WGS sequence"/>
</dbReference>
<dbReference type="EMBL" id="PVUB01000009">
    <property type="protein sequence ID" value="PRZ21166.1"/>
    <property type="molecule type" value="Genomic_DNA"/>
</dbReference>
<evidence type="ECO:0000256" key="1">
    <source>
        <dbReference type="ARBA" id="ARBA00023015"/>
    </source>
</evidence>
<dbReference type="SUPFAM" id="SSF46689">
    <property type="entry name" value="Homeodomain-like"/>
    <property type="match status" value="1"/>
</dbReference>
<proteinExistence type="predicted"/>
<dbReference type="AlphaFoldDB" id="A0A1M5S0T9"/>
<evidence type="ECO:0000313" key="5">
    <source>
        <dbReference type="EMBL" id="PRZ21166.1"/>
    </source>
</evidence>
<dbReference type="GO" id="GO:0003700">
    <property type="term" value="F:DNA-binding transcription factor activity"/>
    <property type="evidence" value="ECO:0007669"/>
    <property type="project" value="InterPro"/>
</dbReference>
<keyword evidence="1" id="KW-0805">Transcription regulation</keyword>
<dbReference type="RefSeq" id="WP_072945101.1">
    <property type="nucleotide sequence ID" value="NZ_FQWO01000011.1"/>
</dbReference>
<dbReference type="OrthoDB" id="2585681at2"/>
<accession>A0A1M5S0T9</accession>
<dbReference type="Gene3D" id="1.10.10.60">
    <property type="entry name" value="Homeodomain-like"/>
    <property type="match status" value="1"/>
</dbReference>
<sequence length="292" mass="34079">MGNKLFFKGIYGDNSIDMVRDIIHITPMEITGKRHEWYIKPHVHTDLFQIFVVESGSLELIINGESQIVESLSFFSIPKNIGHGLRMNADTKGWVISLYDKSLENMLKFDTDIINTIDEIHISKLDEEDKLINDALTTIRKCIDEYYSELPGKQHALQYLVGMMLLRLYRIFVTSSAVHLSDNKNKIYYRRFVQLIKEQKSFKISIEDYASRLNISSGHLNRICKDVSGLSPKDIVIDFFIDEAKIYLRNFDMSIAEISYELDIEDPAYFTRLFKKRTELTPKEFRNQLGRK</sequence>
<dbReference type="Gene3D" id="2.60.120.10">
    <property type="entry name" value="Jelly Rolls"/>
    <property type="match status" value="1"/>
</dbReference>
<reference evidence="5 8" key="3">
    <citation type="submission" date="2018-03" db="EMBL/GenBank/DDBJ databases">
        <title>Genomic Encyclopedia of Archaeal and Bacterial Type Strains, Phase II (KMG-II): from individual species to whole genera.</title>
        <authorList>
            <person name="Goeker M."/>
        </authorList>
    </citation>
    <scope>NUCLEOTIDE SEQUENCE [LARGE SCALE GENOMIC DNA]</scope>
    <source>
        <strain evidence="5 8">DSM 17797</strain>
    </source>
</reference>
<dbReference type="EMBL" id="FQWO01000011">
    <property type="protein sequence ID" value="SHH31938.1"/>
    <property type="molecule type" value="Genomic_DNA"/>
</dbReference>
<dbReference type="Pfam" id="PF07883">
    <property type="entry name" value="Cupin_2"/>
    <property type="match status" value="1"/>
</dbReference>
<reference evidence="6" key="1">
    <citation type="submission" date="2016-11" db="EMBL/GenBank/DDBJ databases">
        <authorList>
            <person name="Jaros S."/>
            <person name="Januszkiewicz K."/>
            <person name="Wedrychowicz H."/>
        </authorList>
    </citation>
    <scope>NUCLEOTIDE SEQUENCE [LARGE SCALE GENOMIC DNA]</scope>
    <source>
        <strain evidence="6">DSM 19729</strain>
    </source>
</reference>
<reference evidence="7" key="2">
    <citation type="submission" date="2016-11" db="EMBL/GenBank/DDBJ databases">
        <authorList>
            <person name="Varghese N."/>
            <person name="Submissions S."/>
        </authorList>
    </citation>
    <scope>NUCLEOTIDE SEQUENCE [LARGE SCALE GENOMIC DNA]</scope>
    <source>
        <strain evidence="7">DSM 19729</strain>
    </source>
</reference>
<protein>
    <submittedName>
        <fullName evidence="5">AraC family transcriptional regulator</fullName>
    </submittedName>
    <submittedName>
        <fullName evidence="6">Transcriptional regulator, AraC family</fullName>
    </submittedName>
</protein>
<name>A0A1M5S0T9_9FLAO</name>
<gene>
    <name evidence="5" type="ORF">BC624_10919</name>
    <name evidence="6" type="ORF">SAMN05443373_11119</name>
</gene>
<dbReference type="SMART" id="SM00342">
    <property type="entry name" value="HTH_ARAC"/>
    <property type="match status" value="1"/>
</dbReference>
<dbReference type="InterPro" id="IPR014710">
    <property type="entry name" value="RmlC-like_jellyroll"/>
</dbReference>
<dbReference type="Proteomes" id="UP000184384">
    <property type="component" value="Unassembled WGS sequence"/>
</dbReference>
<dbReference type="PANTHER" id="PTHR43280">
    <property type="entry name" value="ARAC-FAMILY TRANSCRIPTIONAL REGULATOR"/>
    <property type="match status" value="1"/>
</dbReference>
<evidence type="ECO:0000259" key="4">
    <source>
        <dbReference type="PROSITE" id="PS01124"/>
    </source>
</evidence>
<feature type="domain" description="HTH araC/xylS-type" evidence="4">
    <location>
        <begin position="190"/>
        <end position="288"/>
    </location>
</feature>
<keyword evidence="3" id="KW-0804">Transcription</keyword>
<dbReference type="SUPFAM" id="SSF51215">
    <property type="entry name" value="Regulatory protein AraC"/>
    <property type="match status" value="1"/>
</dbReference>
<dbReference type="PROSITE" id="PS01124">
    <property type="entry name" value="HTH_ARAC_FAMILY_2"/>
    <property type="match status" value="1"/>
</dbReference>
<evidence type="ECO:0000313" key="6">
    <source>
        <dbReference type="EMBL" id="SHH31938.1"/>
    </source>
</evidence>
<dbReference type="InterPro" id="IPR018060">
    <property type="entry name" value="HTH_AraC"/>
</dbReference>
<dbReference type="InterPro" id="IPR037923">
    <property type="entry name" value="HTH-like"/>
</dbReference>
<evidence type="ECO:0000256" key="3">
    <source>
        <dbReference type="ARBA" id="ARBA00023163"/>
    </source>
</evidence>
<dbReference type="InterPro" id="IPR009057">
    <property type="entry name" value="Homeodomain-like_sf"/>
</dbReference>
<dbReference type="STRING" id="280093.SAMN05443373_11119"/>
<dbReference type="GO" id="GO:0043565">
    <property type="term" value="F:sequence-specific DNA binding"/>
    <property type="evidence" value="ECO:0007669"/>
    <property type="project" value="InterPro"/>
</dbReference>
<evidence type="ECO:0000313" key="7">
    <source>
        <dbReference type="Proteomes" id="UP000184384"/>
    </source>
</evidence>
<evidence type="ECO:0000313" key="8">
    <source>
        <dbReference type="Proteomes" id="UP000237771"/>
    </source>
</evidence>